<dbReference type="InterPro" id="IPR036505">
    <property type="entry name" value="Amidase/PGRP_sf"/>
</dbReference>
<dbReference type="InterPro" id="IPR002502">
    <property type="entry name" value="Amidase_domain"/>
</dbReference>
<accession>A0AAV8XNY4</accession>
<dbReference type="AlphaFoldDB" id="A0AAV8XNY4"/>
<dbReference type="PANTHER" id="PTHR11022">
    <property type="entry name" value="PEPTIDOGLYCAN RECOGNITION PROTEIN"/>
    <property type="match status" value="1"/>
</dbReference>
<dbReference type="GO" id="GO:0009253">
    <property type="term" value="P:peptidoglycan catabolic process"/>
    <property type="evidence" value="ECO:0007669"/>
    <property type="project" value="InterPro"/>
</dbReference>
<evidence type="ECO:0000259" key="5">
    <source>
        <dbReference type="SMART" id="SM00644"/>
    </source>
</evidence>
<comment type="similarity">
    <text evidence="1">Belongs to the N-acetylmuramoyl-L-alanine amidase 2 family.</text>
</comment>
<sequence>MDSGTASENVLFQCKICNNCGENVLNTKINIADKCSNWLDRCSLENDGSMCSDLCETSSGITNTSNNSKMDSDIFEREDIILSNNVLCENNGETKVEFSLKTERPQYDSINIYKSKRIHIGDITYIKGPVIIKNNTKTETGQNLSREPNFNSIMAIPRTNWLAQPAMEKEYLIGPAKFVIIGHTATEEGFTQAENTLLIRLIQTFHIESRKWKDIAYNFLIGSDGNAYEGRGWGVVGSHTRYYNSSSIGISFIGCFLNHLPPSTSLKKAKAVIEYGLKIGAISPDYILLAHCQCSGVESPGKRLFEEIKNWNHWDGSITVNNPPPVIEEKIELVTELIK</sequence>
<organism evidence="7 8">
    <name type="scientific">Rhamnusium bicolor</name>
    <dbReference type="NCBI Taxonomy" id="1586634"/>
    <lineage>
        <taxon>Eukaryota</taxon>
        <taxon>Metazoa</taxon>
        <taxon>Ecdysozoa</taxon>
        <taxon>Arthropoda</taxon>
        <taxon>Hexapoda</taxon>
        <taxon>Insecta</taxon>
        <taxon>Pterygota</taxon>
        <taxon>Neoptera</taxon>
        <taxon>Endopterygota</taxon>
        <taxon>Coleoptera</taxon>
        <taxon>Polyphaga</taxon>
        <taxon>Cucujiformia</taxon>
        <taxon>Chrysomeloidea</taxon>
        <taxon>Cerambycidae</taxon>
        <taxon>Lepturinae</taxon>
        <taxon>Rhagiini</taxon>
        <taxon>Rhamnusium</taxon>
    </lineage>
</organism>
<proteinExistence type="inferred from homology"/>
<dbReference type="GO" id="GO:0008745">
    <property type="term" value="F:N-acetylmuramoyl-L-alanine amidase activity"/>
    <property type="evidence" value="ECO:0007669"/>
    <property type="project" value="InterPro"/>
</dbReference>
<comment type="caution">
    <text evidence="7">The sequence shown here is derived from an EMBL/GenBank/DDBJ whole genome shotgun (WGS) entry which is preliminary data.</text>
</comment>
<evidence type="ECO:0000256" key="2">
    <source>
        <dbReference type="ARBA" id="ARBA00022588"/>
    </source>
</evidence>
<keyword evidence="3" id="KW-0391">Immunity</keyword>
<dbReference type="GO" id="GO:0045087">
    <property type="term" value="P:innate immune response"/>
    <property type="evidence" value="ECO:0007669"/>
    <property type="project" value="UniProtKB-KW"/>
</dbReference>
<dbReference type="InterPro" id="IPR015510">
    <property type="entry name" value="PGRP"/>
</dbReference>
<name>A0AAV8XNY4_9CUCU</name>
<gene>
    <name evidence="7" type="ORF">NQ314_010767</name>
</gene>
<feature type="domain" description="Peptidoglycan recognition protein family" evidence="6">
    <location>
        <begin position="153"/>
        <end position="295"/>
    </location>
</feature>
<evidence type="ECO:0000256" key="3">
    <source>
        <dbReference type="ARBA" id="ARBA00022859"/>
    </source>
</evidence>
<evidence type="ECO:0000256" key="4">
    <source>
        <dbReference type="ARBA" id="ARBA00057187"/>
    </source>
</evidence>
<dbReference type="EMBL" id="JANEYF010003008">
    <property type="protein sequence ID" value="KAJ8940272.1"/>
    <property type="molecule type" value="Genomic_DNA"/>
</dbReference>
<dbReference type="CDD" id="cd06583">
    <property type="entry name" value="PGRP"/>
    <property type="match status" value="1"/>
</dbReference>
<dbReference type="GO" id="GO:0008270">
    <property type="term" value="F:zinc ion binding"/>
    <property type="evidence" value="ECO:0007669"/>
    <property type="project" value="InterPro"/>
</dbReference>
<feature type="domain" description="N-acetylmuramoyl-L-alanine amidase" evidence="5">
    <location>
        <begin position="164"/>
        <end position="301"/>
    </location>
</feature>
<dbReference type="FunFam" id="3.40.80.10:FF:000001">
    <property type="entry name" value="Peptidoglycan recognition protein 1"/>
    <property type="match status" value="1"/>
</dbReference>
<dbReference type="SMART" id="SM00701">
    <property type="entry name" value="PGRP"/>
    <property type="match status" value="1"/>
</dbReference>
<keyword evidence="2" id="KW-0399">Innate immunity</keyword>
<dbReference type="Gene3D" id="3.40.80.10">
    <property type="entry name" value="Peptidoglycan recognition protein-like"/>
    <property type="match status" value="1"/>
</dbReference>
<evidence type="ECO:0000259" key="6">
    <source>
        <dbReference type="SMART" id="SM00701"/>
    </source>
</evidence>
<dbReference type="SUPFAM" id="SSF55846">
    <property type="entry name" value="N-acetylmuramoyl-L-alanine amidase-like"/>
    <property type="match status" value="1"/>
</dbReference>
<dbReference type="InterPro" id="IPR006619">
    <property type="entry name" value="PGRP_domain_met/bac"/>
</dbReference>
<keyword evidence="8" id="KW-1185">Reference proteome</keyword>
<comment type="function">
    <text evidence="4">Peptidoglycan-recognition protein probably involved in innate immunity by binding to peptidoglycans (PGN) of bacteria and activating the prophenoloxidase (proPO) cascade immune response. Binds to 1,3-beta-D-glucan and PGN.</text>
</comment>
<evidence type="ECO:0000313" key="7">
    <source>
        <dbReference type="EMBL" id="KAJ8940272.1"/>
    </source>
</evidence>
<dbReference type="Proteomes" id="UP001162156">
    <property type="component" value="Unassembled WGS sequence"/>
</dbReference>
<dbReference type="Pfam" id="PF01510">
    <property type="entry name" value="Amidase_2"/>
    <property type="match status" value="1"/>
</dbReference>
<evidence type="ECO:0000313" key="8">
    <source>
        <dbReference type="Proteomes" id="UP001162156"/>
    </source>
</evidence>
<evidence type="ECO:0000256" key="1">
    <source>
        <dbReference type="ARBA" id="ARBA00007553"/>
    </source>
</evidence>
<dbReference type="SMART" id="SM00644">
    <property type="entry name" value="Ami_2"/>
    <property type="match status" value="1"/>
</dbReference>
<dbReference type="PANTHER" id="PTHR11022:SF41">
    <property type="entry name" value="PEPTIDOGLYCAN-RECOGNITION PROTEIN LC-RELATED"/>
    <property type="match status" value="1"/>
</dbReference>
<protein>
    <submittedName>
        <fullName evidence="7">Uncharacterized protein</fullName>
    </submittedName>
</protein>
<reference evidence="7" key="1">
    <citation type="journal article" date="2023" name="Insect Mol. Biol.">
        <title>Genome sequencing provides insights into the evolution of gene families encoding plant cell wall-degrading enzymes in longhorned beetles.</title>
        <authorList>
            <person name="Shin N.R."/>
            <person name="Okamura Y."/>
            <person name="Kirsch R."/>
            <person name="Pauchet Y."/>
        </authorList>
    </citation>
    <scope>NUCLEOTIDE SEQUENCE</scope>
    <source>
        <strain evidence="7">RBIC_L_NR</strain>
    </source>
</reference>